<dbReference type="PANTHER" id="PTHR24092:SF80">
    <property type="entry name" value="PHOSPHOLIPID-TRANSPORTING ATPASE IM-RELATED"/>
    <property type="match status" value="1"/>
</dbReference>
<name>K7EFR9_ORNAN</name>
<accession>K7EFR9</accession>
<dbReference type="Pfam" id="PF16209">
    <property type="entry name" value="PhoLip_ATPase_N"/>
    <property type="match status" value="1"/>
</dbReference>
<dbReference type="SUPFAM" id="SSF81665">
    <property type="entry name" value="Calcium ATPase, transmembrane domain M"/>
    <property type="match status" value="1"/>
</dbReference>
<keyword evidence="1" id="KW-0812">Transmembrane</keyword>
<dbReference type="Ensembl" id="ENSOANT00000041624.2">
    <property type="protein sequence ID" value="ENSOANP00000032376.2"/>
    <property type="gene ID" value="ENSOANG00000013079.3"/>
</dbReference>
<reference evidence="3" key="1">
    <citation type="submission" date="2025-08" db="UniProtKB">
        <authorList>
            <consortium name="Ensembl"/>
        </authorList>
    </citation>
    <scope>IDENTIFICATION</scope>
    <source>
        <strain evidence="3">Glennie</strain>
    </source>
</reference>
<dbReference type="AlphaFoldDB" id="K7EFR9"/>
<dbReference type="STRING" id="9258.ENSOANP00000032376"/>
<keyword evidence="4" id="KW-1185">Reference proteome</keyword>
<reference evidence="3" key="2">
    <citation type="submission" date="2025-09" db="UniProtKB">
        <authorList>
            <consortium name="Ensembl"/>
        </authorList>
    </citation>
    <scope>IDENTIFICATION</scope>
    <source>
        <strain evidence="3">Glennie</strain>
    </source>
</reference>
<evidence type="ECO:0000256" key="1">
    <source>
        <dbReference type="SAM" id="Phobius"/>
    </source>
</evidence>
<dbReference type="Bgee" id="ENSOANG00000013079">
    <property type="expression patterns" value="Expressed in ovary and 6 other cell types or tissues"/>
</dbReference>
<dbReference type="InterPro" id="IPR032631">
    <property type="entry name" value="P-type_ATPase_N"/>
</dbReference>
<evidence type="ECO:0000259" key="2">
    <source>
        <dbReference type="Pfam" id="PF16209"/>
    </source>
</evidence>
<organism evidence="3 4">
    <name type="scientific">Ornithorhynchus anatinus</name>
    <name type="common">Duckbill platypus</name>
    <dbReference type="NCBI Taxonomy" id="9258"/>
    <lineage>
        <taxon>Eukaryota</taxon>
        <taxon>Metazoa</taxon>
        <taxon>Chordata</taxon>
        <taxon>Craniata</taxon>
        <taxon>Vertebrata</taxon>
        <taxon>Euteleostomi</taxon>
        <taxon>Mammalia</taxon>
        <taxon>Monotremata</taxon>
        <taxon>Ornithorhynchidae</taxon>
        <taxon>Ornithorhynchus</taxon>
    </lineage>
</organism>
<gene>
    <name evidence="3" type="primary">ATP8B4</name>
</gene>
<dbReference type="HOGENOM" id="CLU_132719_2_1_1"/>
<keyword evidence="1" id="KW-1133">Transmembrane helix</keyword>
<evidence type="ECO:0000313" key="3">
    <source>
        <dbReference type="Ensembl" id="ENSOANP00000032376.2"/>
    </source>
</evidence>
<dbReference type="eggNOG" id="KOG0206">
    <property type="taxonomic scope" value="Eukaryota"/>
</dbReference>
<evidence type="ECO:0000313" key="4">
    <source>
        <dbReference type="Proteomes" id="UP000002279"/>
    </source>
</evidence>
<feature type="domain" description="P-type ATPase N-terminal" evidence="2">
    <location>
        <begin position="12"/>
        <end position="78"/>
    </location>
</feature>
<proteinExistence type="predicted"/>
<dbReference type="Proteomes" id="UP000002279">
    <property type="component" value="Unplaced"/>
</dbReference>
<sequence length="118" mass="13823">HLCSEREAERRVKANDREYNDKFQYANNRIQTSKYNILTFLPVNLFEQFQRVANAYFLFLLILQLIPEISSLPWFTTIVPLVLVLAITAVKDATDDYFRHKSDDQVNNRQSEVLIAGK</sequence>
<keyword evidence="1" id="KW-0472">Membrane</keyword>
<dbReference type="GeneTree" id="ENSGT00940000160101"/>
<feature type="transmembrane region" description="Helical" evidence="1">
    <location>
        <begin position="72"/>
        <end position="90"/>
    </location>
</feature>
<protein>
    <submittedName>
        <fullName evidence="3">ATPase phospholipid transporting 8B4 (putative)</fullName>
    </submittedName>
</protein>
<dbReference type="InterPro" id="IPR023298">
    <property type="entry name" value="ATPase_P-typ_TM_dom_sf"/>
</dbReference>
<dbReference type="PANTHER" id="PTHR24092">
    <property type="entry name" value="PROBABLE PHOSPHOLIPID-TRANSPORTING ATPASE"/>
    <property type="match status" value="1"/>
</dbReference>